<protein>
    <submittedName>
        <fullName evidence="1">Uncharacterized protein</fullName>
    </submittedName>
</protein>
<reference evidence="1" key="1">
    <citation type="submission" date="2018-05" db="EMBL/GenBank/DDBJ databases">
        <authorList>
            <person name="Lanie J.A."/>
            <person name="Ng W.-L."/>
            <person name="Kazmierczak K.M."/>
            <person name="Andrzejewski T.M."/>
            <person name="Davidsen T.M."/>
            <person name="Wayne K.J."/>
            <person name="Tettelin H."/>
            <person name="Glass J.I."/>
            <person name="Rusch D."/>
            <person name="Podicherti R."/>
            <person name="Tsui H.-C.T."/>
            <person name="Winkler M.E."/>
        </authorList>
    </citation>
    <scope>NUCLEOTIDE SEQUENCE</scope>
</reference>
<dbReference type="EMBL" id="UINC01020942">
    <property type="protein sequence ID" value="SVA87450.1"/>
    <property type="molecule type" value="Genomic_DNA"/>
</dbReference>
<dbReference type="PANTHER" id="PTHR30327:SF1">
    <property type="entry name" value="UPF0301 PROTEIN YQGE"/>
    <property type="match status" value="1"/>
</dbReference>
<gene>
    <name evidence="1" type="ORF">METZ01_LOCUS140304</name>
</gene>
<dbReference type="PANTHER" id="PTHR30327">
    <property type="entry name" value="UNCHARACTERIZED PROTEIN YQGE"/>
    <property type="match status" value="1"/>
</dbReference>
<evidence type="ECO:0000313" key="1">
    <source>
        <dbReference type="EMBL" id="SVA87450.1"/>
    </source>
</evidence>
<sequence>MTLPDSEVPGILVALPGLKDSYFEKTVILLCNYNEEGAMGLVMNHTSGSQVREILKEETSQDGLLNIPLLLGGPVQPEMFWAVHGPDYEGESTTTLSPGIRLSSAKELIDELETNGLPETCHMGCGYSGWGPQQLDGEIQHESWWLGPLDEELLMEMDYGLRWETTLKNLGIDPLTAGFISSGTV</sequence>
<dbReference type="GO" id="GO:0005829">
    <property type="term" value="C:cytosol"/>
    <property type="evidence" value="ECO:0007669"/>
    <property type="project" value="TreeGrafter"/>
</dbReference>
<dbReference type="HAMAP" id="MF_00758">
    <property type="entry name" value="UPF0301"/>
    <property type="match status" value="1"/>
</dbReference>
<accession>A0A381ZE01</accession>
<dbReference type="Pfam" id="PF02622">
    <property type="entry name" value="DUF179"/>
    <property type="match status" value="1"/>
</dbReference>
<dbReference type="AlphaFoldDB" id="A0A381ZE01"/>
<proteinExistence type="inferred from homology"/>
<organism evidence="1">
    <name type="scientific">marine metagenome</name>
    <dbReference type="NCBI Taxonomy" id="408172"/>
    <lineage>
        <taxon>unclassified sequences</taxon>
        <taxon>metagenomes</taxon>
        <taxon>ecological metagenomes</taxon>
    </lineage>
</organism>
<name>A0A381ZE01_9ZZZZ</name>
<dbReference type="SUPFAM" id="SSF143456">
    <property type="entry name" value="VC0467-like"/>
    <property type="match status" value="1"/>
</dbReference>
<dbReference type="InterPro" id="IPR003774">
    <property type="entry name" value="AlgH-like"/>
</dbReference>
<dbReference type="Gene3D" id="3.40.1740.10">
    <property type="entry name" value="VC0467-like"/>
    <property type="match status" value="1"/>
</dbReference>